<dbReference type="InParanoid" id="A0A1J7J0Q9"/>
<dbReference type="OrthoDB" id="5242853at2759"/>
<evidence type="ECO:0000313" key="2">
    <source>
        <dbReference type="EMBL" id="OIW33342.1"/>
    </source>
</evidence>
<proteinExistence type="predicted"/>
<evidence type="ECO:0000313" key="3">
    <source>
        <dbReference type="Proteomes" id="UP000182658"/>
    </source>
</evidence>
<dbReference type="STRING" id="1408157.A0A1J7J0Q9"/>
<organism evidence="2 3">
    <name type="scientific">Coniochaeta ligniaria NRRL 30616</name>
    <dbReference type="NCBI Taxonomy" id="1408157"/>
    <lineage>
        <taxon>Eukaryota</taxon>
        <taxon>Fungi</taxon>
        <taxon>Dikarya</taxon>
        <taxon>Ascomycota</taxon>
        <taxon>Pezizomycotina</taxon>
        <taxon>Sordariomycetes</taxon>
        <taxon>Sordariomycetidae</taxon>
        <taxon>Coniochaetales</taxon>
        <taxon>Coniochaetaceae</taxon>
        <taxon>Coniochaeta</taxon>
    </lineage>
</organism>
<reference evidence="2 3" key="1">
    <citation type="submission" date="2016-10" db="EMBL/GenBank/DDBJ databases">
        <title>Draft genome sequence of Coniochaeta ligniaria NRRL30616, a lignocellulolytic fungus for bioabatement of inhibitors in plant biomass hydrolysates.</title>
        <authorList>
            <consortium name="DOE Joint Genome Institute"/>
            <person name="Jimenez D.J."/>
            <person name="Hector R.E."/>
            <person name="Riley R."/>
            <person name="Sun H."/>
            <person name="Grigoriev I.V."/>
            <person name="Van Elsas J.D."/>
            <person name="Nichols N.N."/>
        </authorList>
    </citation>
    <scope>NUCLEOTIDE SEQUENCE [LARGE SCALE GENOMIC DNA]</scope>
    <source>
        <strain evidence="2 3">NRRL 30616</strain>
    </source>
</reference>
<dbReference type="AlphaFoldDB" id="A0A1J7J0Q9"/>
<feature type="compositionally biased region" description="Low complexity" evidence="1">
    <location>
        <begin position="1068"/>
        <end position="1077"/>
    </location>
</feature>
<feature type="region of interest" description="Disordered" evidence="1">
    <location>
        <begin position="1043"/>
        <end position="1092"/>
    </location>
</feature>
<dbReference type="Proteomes" id="UP000182658">
    <property type="component" value="Unassembled WGS sequence"/>
</dbReference>
<protein>
    <recommendedName>
        <fullName evidence="4">Fungal N-terminal domain-containing protein</fullName>
    </recommendedName>
</protein>
<keyword evidence="3" id="KW-1185">Reference proteome</keyword>
<accession>A0A1J7J0Q9</accession>
<feature type="compositionally biased region" description="Basic and acidic residues" evidence="1">
    <location>
        <begin position="1046"/>
        <end position="1064"/>
    </location>
</feature>
<gene>
    <name evidence="2" type="ORF">CONLIGDRAFT_171939</name>
</gene>
<name>A0A1J7J0Q9_9PEZI</name>
<evidence type="ECO:0000256" key="1">
    <source>
        <dbReference type="SAM" id="MobiDB-lite"/>
    </source>
</evidence>
<evidence type="ECO:0008006" key="4">
    <source>
        <dbReference type="Google" id="ProtNLM"/>
    </source>
</evidence>
<sequence>MDPVSAIGLAASSLQLASFVFTAALKSIRLVKDLKDVPARLRVCLADAENSVHRLWNLQSMLADPNSKLGSLLTQSQRCRFESVVRDGHDATEALHKNLGSLFPQQTVSSSRDRVKAAWKNVVSLGMEKEVEDAAKRIQRLNDEIAREFHIINLGSHVDLRMYIDTVYRREQEVTRAELQSLRDAVLPVITGQSQTMSVTDQTVAIRLSDTDKSDLARQLCEALLSHPSALRQSCDNAMYLPGQHRELWFVTKASSRLGTCVCSKSRKSWTSRLITGVGLEYDLKTNHHSACPLASYTTQSWSYTLSLSILPLVSRTVALTFGAKHQGGGWSISPALKVFATVRRATSPMFQAFDELLDEQPELYPGPGSVNKARARFVKVQRLLLDMLASGTGSLTDRDESNHTLLHEIAFLMYYLYAHHNHGVYKSIPEIRDLLNLAYSAGVDAGCKASNPTQADRMFYDSYQGYTAQDMVKFVVQGPESWDLVGPGYFGKFGMDGTEAYTRTTGHRYLGQLFYAKFAELVEELGPLGPPVLQRSTTQLISILQSAAFSVTAYNRRSMTALMYLAARWHDGLPHLLEAGFPPGPTIMDALREDDLQALKIASTYPGWTLTAVLPSARLSSDPLQQFLVDAVRKQRDDILQLCYKHLTMAELAKLKLPGLTPLDANIALAHRMLGAKGILTEDVRYMRDGPAYSSFRSMIIWGGQPARIVALLEKLYAAGFRDIDGSVLFASILWERWSAFDINLRDKSACEVLSWLAAKASLPLGSIVKNWPSAMFDLAFTYGESFARQKNRAQVTTLLAALTTCCDATQRDACECFCSQGGCLPSRLFLTRKMHGALYDNLFAHSQNAHLSTHLSSRDNRDQMLRLWCQVCLLDEKWTAVHLEDSVRVEVFDRLGMVHTCCEVASGEEEPQEFADPALWCLEAWRVSDEERRHVQNEDAELNDQLELIMEAYGSYAQGSAGSAGSSEDMLKGWWRILDEILPQTHDTEGMKRSDPEKYPDLELCDRRAAMEREVLVRMGYGDLDFLEVIRRHFRDYLEDEDERTSVAEVEEHALPTDDQTWRQESSMASSSARSPQEDNRPKVKRRNSY</sequence>
<dbReference type="EMBL" id="KV875094">
    <property type="protein sequence ID" value="OIW33342.1"/>
    <property type="molecule type" value="Genomic_DNA"/>
</dbReference>